<dbReference type="Gene3D" id="1.20.58.390">
    <property type="entry name" value="Neurotransmitter-gated ion-channel transmembrane domain"/>
    <property type="match status" value="1"/>
</dbReference>
<dbReference type="InterPro" id="IPR006201">
    <property type="entry name" value="Neur_channel"/>
</dbReference>
<keyword evidence="6" id="KW-0770">Synapse</keyword>
<keyword evidence="7 15" id="KW-0406">Ion transport</keyword>
<feature type="transmembrane region" description="Helical" evidence="15">
    <location>
        <begin position="556"/>
        <end position="576"/>
    </location>
</feature>
<dbReference type="Pfam" id="PF02932">
    <property type="entry name" value="Neur_chan_memb"/>
    <property type="match status" value="1"/>
</dbReference>
<keyword evidence="13 15" id="KW-0407">Ion channel</keyword>
<comment type="caution">
    <text evidence="18">The sequence shown here is derived from an EMBL/GenBank/DDBJ whole genome shotgun (WGS) entry which is preliminary data.</text>
</comment>
<evidence type="ECO:0000259" key="17">
    <source>
        <dbReference type="Pfam" id="PF02932"/>
    </source>
</evidence>
<sequence>MLAGRVWRENEINRRKSSLREVRTRSYSIPTPNGIRQHYSKANRAETWTSIVPAMRDHVGLYEAFMIPQGAVLVSPRGTRSAAEMRQDSLILLLFLALLHIVHGWKTVHLSWEDRLIKHMLSRYKARGKYGRPVANFNETMKVKFNMQLVQIMDLDEKNQVLTLNVWDRYTWVDIHMVWNPADWGGVNEIRIPSKKLWTPDLKLYNYADSRLEEHREALCVVSSTGAVVWMPQAIYRSSCEIDVSHFPFDVQNCSLKFGSWTYDGYKMDLEILVDDGAVRTGQIDLSEYVESNSWRILDAPAQRNELNYTCCAEPFVDLTFTLKFQRRSTFYNYILILPCILLTSITLVLFWIPPESPAKLMLGISIFVAFFLLLLLMESSLPPASSTVPLLGTYYCLNMVLITLSSFLNAFVVYMSFYGARRPVPRFIKRVLFNFFGRVLCMENLVRPYTDPPVPPGQSSTSRLAQQECTRFLGVNGDGSGSKWVSDARASTEILVHINRTGSGDDQSSQLALINYHLSELMDFVRRYKERLAEKDRRERMAKEWKAAGLVFDRIFFLVYLIAIATSLCVLMPIITVGNQK</sequence>
<evidence type="ECO:0000313" key="19">
    <source>
        <dbReference type="Proteomes" id="UP001519460"/>
    </source>
</evidence>
<proteinExistence type="inferred from homology"/>
<evidence type="ECO:0000256" key="2">
    <source>
        <dbReference type="ARBA" id="ARBA00022448"/>
    </source>
</evidence>
<dbReference type="Gene3D" id="2.70.170.10">
    <property type="entry name" value="Neurotransmitter-gated ion-channel ligand-binding domain"/>
    <property type="match status" value="1"/>
</dbReference>
<dbReference type="PANTHER" id="PTHR18945">
    <property type="entry name" value="NEUROTRANSMITTER GATED ION CHANNEL"/>
    <property type="match status" value="1"/>
</dbReference>
<keyword evidence="9" id="KW-1015">Disulfide bond</keyword>
<keyword evidence="4 15" id="KW-0812">Transmembrane</keyword>
<dbReference type="InterPro" id="IPR002394">
    <property type="entry name" value="Nicotinic_acetylcholine_rcpt"/>
</dbReference>
<evidence type="ECO:0000256" key="10">
    <source>
        <dbReference type="ARBA" id="ARBA00023170"/>
    </source>
</evidence>
<evidence type="ECO:0000256" key="4">
    <source>
        <dbReference type="ARBA" id="ARBA00022692"/>
    </source>
</evidence>
<keyword evidence="2 15" id="KW-0813">Transport</keyword>
<keyword evidence="5 15" id="KW-1133">Transmembrane helix</keyword>
<feature type="domain" description="Neurotransmitter-gated ion-channel ligand-binding" evidence="16">
    <location>
        <begin position="113"/>
        <end position="328"/>
    </location>
</feature>
<dbReference type="CDD" id="cd19051">
    <property type="entry name" value="LGIC_TM_cation"/>
    <property type="match status" value="1"/>
</dbReference>
<dbReference type="AlphaFoldDB" id="A0ABD0KXM9"/>
<evidence type="ECO:0000256" key="14">
    <source>
        <dbReference type="ARBA" id="ARBA00034099"/>
    </source>
</evidence>
<feature type="transmembrane region" description="Helical" evidence="15">
    <location>
        <begin position="90"/>
        <end position="112"/>
    </location>
</feature>
<comment type="subcellular location">
    <subcellularLocation>
        <location evidence="14">Synaptic cell membrane</location>
        <topology evidence="14">Multi-pass membrane protein</topology>
    </subcellularLocation>
</comment>
<dbReference type="InterPro" id="IPR036719">
    <property type="entry name" value="Neuro-gated_channel_TM_sf"/>
</dbReference>
<reference evidence="18 19" key="1">
    <citation type="journal article" date="2023" name="Sci. Data">
        <title>Genome assembly of the Korean intertidal mud-creeper Batillaria attramentaria.</title>
        <authorList>
            <person name="Patra A.K."/>
            <person name="Ho P.T."/>
            <person name="Jun S."/>
            <person name="Lee S.J."/>
            <person name="Kim Y."/>
            <person name="Won Y.J."/>
        </authorList>
    </citation>
    <scope>NUCLEOTIDE SEQUENCE [LARGE SCALE GENOMIC DNA]</scope>
    <source>
        <strain evidence="18">Wonlab-2016</strain>
    </source>
</reference>
<evidence type="ECO:0000256" key="15">
    <source>
        <dbReference type="RuleBase" id="RU000687"/>
    </source>
</evidence>
<dbReference type="EMBL" id="JACVVK020000109">
    <property type="protein sequence ID" value="KAK7491908.1"/>
    <property type="molecule type" value="Genomic_DNA"/>
</dbReference>
<evidence type="ECO:0000256" key="9">
    <source>
        <dbReference type="ARBA" id="ARBA00023157"/>
    </source>
</evidence>
<dbReference type="FunFam" id="2.70.170.10:FF:000016">
    <property type="entry name" value="Nicotinic acetylcholine receptor subunit"/>
    <property type="match status" value="1"/>
</dbReference>
<evidence type="ECO:0008006" key="20">
    <source>
        <dbReference type="Google" id="ProtNLM"/>
    </source>
</evidence>
<accession>A0ABD0KXM9</accession>
<evidence type="ECO:0000256" key="7">
    <source>
        <dbReference type="ARBA" id="ARBA00023065"/>
    </source>
</evidence>
<keyword evidence="11" id="KW-0325">Glycoprotein</keyword>
<evidence type="ECO:0000256" key="3">
    <source>
        <dbReference type="ARBA" id="ARBA00022475"/>
    </source>
</evidence>
<keyword evidence="12" id="KW-1071">Ligand-gated ion channel</keyword>
<comment type="similarity">
    <text evidence="1">Belongs to the ligand-gated ion channel (TC 1.A.9) family. Acetylcholine receptor (TC 1.A.9.1) subfamily.</text>
</comment>
<dbReference type="InterPro" id="IPR006202">
    <property type="entry name" value="Neur_chan_lig-bd"/>
</dbReference>
<gene>
    <name evidence="18" type="ORF">BaRGS_00016927</name>
</gene>
<protein>
    <recommendedName>
        <fullName evidence="20">Neuronal acetylcholine receptor subunit alpha-10-like</fullName>
    </recommendedName>
</protein>
<dbReference type="Proteomes" id="UP001519460">
    <property type="component" value="Unassembled WGS sequence"/>
</dbReference>
<evidence type="ECO:0000259" key="16">
    <source>
        <dbReference type="Pfam" id="PF02931"/>
    </source>
</evidence>
<dbReference type="GO" id="GO:0034220">
    <property type="term" value="P:monoatomic ion transmembrane transport"/>
    <property type="evidence" value="ECO:0007669"/>
    <property type="project" value="UniProtKB-KW"/>
</dbReference>
<dbReference type="Pfam" id="PF02931">
    <property type="entry name" value="Neur_chan_LBD"/>
    <property type="match status" value="1"/>
</dbReference>
<dbReference type="InterPro" id="IPR018000">
    <property type="entry name" value="Neurotransmitter_ion_chnl_CS"/>
</dbReference>
<dbReference type="InterPro" id="IPR038050">
    <property type="entry name" value="Neuro_actylchol_rec"/>
</dbReference>
<evidence type="ECO:0000256" key="1">
    <source>
        <dbReference type="ARBA" id="ARBA00009237"/>
    </source>
</evidence>
<keyword evidence="19" id="KW-1185">Reference proteome</keyword>
<evidence type="ECO:0000256" key="8">
    <source>
        <dbReference type="ARBA" id="ARBA00023136"/>
    </source>
</evidence>
<evidence type="ECO:0000256" key="11">
    <source>
        <dbReference type="ARBA" id="ARBA00023180"/>
    </source>
</evidence>
<keyword evidence="10" id="KW-0675">Receptor</keyword>
<feature type="domain" description="Neurotransmitter-gated ion-channel transmembrane" evidence="17">
    <location>
        <begin position="336"/>
        <end position="566"/>
    </location>
</feature>
<organism evidence="18 19">
    <name type="scientific">Batillaria attramentaria</name>
    <dbReference type="NCBI Taxonomy" id="370345"/>
    <lineage>
        <taxon>Eukaryota</taxon>
        <taxon>Metazoa</taxon>
        <taxon>Spiralia</taxon>
        <taxon>Lophotrochozoa</taxon>
        <taxon>Mollusca</taxon>
        <taxon>Gastropoda</taxon>
        <taxon>Caenogastropoda</taxon>
        <taxon>Sorbeoconcha</taxon>
        <taxon>Cerithioidea</taxon>
        <taxon>Batillariidae</taxon>
        <taxon>Batillaria</taxon>
    </lineage>
</organism>
<dbReference type="GO" id="GO:0097060">
    <property type="term" value="C:synaptic membrane"/>
    <property type="evidence" value="ECO:0007669"/>
    <property type="project" value="UniProtKB-SubCell"/>
</dbReference>
<name>A0ABD0KXM9_9CAEN</name>
<dbReference type="PRINTS" id="PR00252">
    <property type="entry name" value="NRIONCHANNEL"/>
</dbReference>
<dbReference type="SUPFAM" id="SSF90112">
    <property type="entry name" value="Neurotransmitter-gated ion-channel transmembrane pore"/>
    <property type="match status" value="1"/>
</dbReference>
<dbReference type="PRINTS" id="PR00254">
    <property type="entry name" value="NICOTINICR"/>
</dbReference>
<evidence type="ECO:0000256" key="6">
    <source>
        <dbReference type="ARBA" id="ARBA00023018"/>
    </source>
</evidence>
<dbReference type="InterPro" id="IPR006029">
    <property type="entry name" value="Neurotrans-gated_channel_TM"/>
</dbReference>
<feature type="transmembrane region" description="Helical" evidence="15">
    <location>
        <begin position="331"/>
        <end position="354"/>
    </location>
</feature>
<dbReference type="PROSITE" id="PS00236">
    <property type="entry name" value="NEUROTR_ION_CHANNEL"/>
    <property type="match status" value="1"/>
</dbReference>
<keyword evidence="8 15" id="KW-0472">Membrane</keyword>
<dbReference type="SUPFAM" id="SSF63712">
    <property type="entry name" value="Nicotinic receptor ligand binding domain-like"/>
    <property type="match status" value="1"/>
</dbReference>
<dbReference type="InterPro" id="IPR036734">
    <property type="entry name" value="Neur_chan_lig-bd_sf"/>
</dbReference>
<feature type="transmembrane region" description="Helical" evidence="15">
    <location>
        <begin position="361"/>
        <end position="378"/>
    </location>
</feature>
<evidence type="ECO:0000313" key="18">
    <source>
        <dbReference type="EMBL" id="KAK7491908.1"/>
    </source>
</evidence>
<evidence type="ECO:0000256" key="12">
    <source>
        <dbReference type="ARBA" id="ARBA00023286"/>
    </source>
</evidence>
<dbReference type="CDD" id="cd19033">
    <property type="entry name" value="LGIC_ECD_nAChR_proto-like"/>
    <property type="match status" value="1"/>
</dbReference>
<evidence type="ECO:0000256" key="5">
    <source>
        <dbReference type="ARBA" id="ARBA00022989"/>
    </source>
</evidence>
<evidence type="ECO:0000256" key="13">
    <source>
        <dbReference type="ARBA" id="ARBA00023303"/>
    </source>
</evidence>
<keyword evidence="3" id="KW-1003">Cell membrane</keyword>
<feature type="transmembrane region" description="Helical" evidence="15">
    <location>
        <begin position="398"/>
        <end position="421"/>
    </location>
</feature>